<dbReference type="KEGG" id="bmy:BM_BM1408"/>
<dbReference type="InParanoid" id="A0A0H5S8H4"/>
<proteinExistence type="predicted"/>
<sequence length="33" mass="3683">MHFCSNLPTTSSRKCTNPTIKSEEIVPTRFISG</sequence>
<organism evidence="1">
    <name type="scientific">Brugia malayi</name>
    <name type="common">Filarial nematode worm</name>
    <dbReference type="NCBI Taxonomy" id="6279"/>
    <lineage>
        <taxon>Eukaryota</taxon>
        <taxon>Metazoa</taxon>
        <taxon>Ecdysozoa</taxon>
        <taxon>Nematoda</taxon>
        <taxon>Chromadorea</taxon>
        <taxon>Rhabditida</taxon>
        <taxon>Spirurina</taxon>
        <taxon>Spiruromorpha</taxon>
        <taxon>Filarioidea</taxon>
        <taxon>Onchocercidae</taxon>
        <taxon>Brugia</taxon>
    </lineage>
</organism>
<dbReference type="CTD" id="66057963"/>
<reference evidence="1" key="1">
    <citation type="journal article" date="2007" name="Science">
        <title>Draft genome of the filarial nematode parasite Brugia malayi.</title>
        <authorList>
            <person name="Ghedin E."/>
            <person name="Wang S."/>
            <person name="Spiro D."/>
            <person name="Caler E."/>
            <person name="Zhao Q."/>
            <person name="Crabtree J."/>
            <person name="Allen J.E."/>
            <person name="Delcher A.L."/>
            <person name="Guiliano D.B."/>
            <person name="Miranda-Saavedra D."/>
            <person name="Angiuoli S.V."/>
            <person name="Creasy T."/>
            <person name="Amedeo P."/>
            <person name="Haas B."/>
            <person name="El-Sayed N.M."/>
            <person name="Wortman J.R."/>
            <person name="Feldblyum T."/>
            <person name="Tallon L."/>
            <person name="Schatz M."/>
            <person name="Shumway M."/>
            <person name="Koo H."/>
            <person name="Salzberg S.L."/>
            <person name="Schobel S."/>
            <person name="Pertea M."/>
            <person name="Pop M."/>
            <person name="White O."/>
            <person name="Barton G.J."/>
            <person name="Carlow C.K."/>
            <person name="Crawford M.J."/>
            <person name="Daub J."/>
            <person name="Dimmic M.W."/>
            <person name="Estes C.F."/>
            <person name="Foster J.M."/>
            <person name="Ganatra M."/>
            <person name="Gregory W.F."/>
            <person name="Johnson N.M."/>
            <person name="Jin J."/>
            <person name="Komuniecki R."/>
            <person name="Korf I."/>
            <person name="Kumar S."/>
            <person name="Laney S."/>
            <person name="Li B.W."/>
            <person name="Li W."/>
            <person name="Lindblom T.H."/>
            <person name="Lustigman S."/>
            <person name="Ma D."/>
            <person name="Maina C.V."/>
            <person name="Martin D.M."/>
            <person name="McCarter J.P."/>
            <person name="McReynolds L."/>
            <person name="Mitreva M."/>
            <person name="Nutman T.B."/>
            <person name="Parkinson J."/>
            <person name="Peregrin-Alvarez J.M."/>
            <person name="Poole C."/>
            <person name="Ren Q."/>
            <person name="Saunders L."/>
            <person name="Sluder A.E."/>
            <person name="Smith K."/>
            <person name="Stanke M."/>
            <person name="Unnasch T.R."/>
            <person name="Ware J."/>
            <person name="Wei A.D."/>
            <person name="Weil G."/>
            <person name="Williams D.J."/>
            <person name="Zhang Y."/>
            <person name="Williams S.A."/>
            <person name="Fraser-Liggett C."/>
            <person name="Slatko B."/>
            <person name="Blaxter M.L."/>
            <person name="Scott A.L."/>
        </authorList>
    </citation>
    <scope>NUCLEOTIDE SEQUENCE</scope>
    <source>
        <strain evidence="1">FR3</strain>
    </source>
</reference>
<dbReference type="AlphaFoldDB" id="A0A0H5S8H4"/>
<dbReference type="WormBase" id="Bm1408">
    <property type="protein sequence ID" value="BM49221"/>
    <property type="gene ID" value="WBGene00221669"/>
</dbReference>
<accession>A0A4E9FC41</accession>
<gene>
    <name evidence="1 3" type="ORF">Bm1408</name>
    <name evidence="2" type="ORF">BM_BM1408</name>
    <name evidence="1" type="ORF">BM_Bm1408</name>
</gene>
<protein>
    <submittedName>
        <fullName evidence="1">Bm1408</fullName>
    </submittedName>
</protein>
<evidence type="ECO:0000313" key="3">
    <source>
        <dbReference type="WormBase" id="Bm1408"/>
    </source>
</evidence>
<dbReference type="RefSeq" id="XP_042934474.1">
    <property type="nucleotide sequence ID" value="XM_043078540.1"/>
</dbReference>
<evidence type="ECO:0000313" key="1">
    <source>
        <dbReference type="EMBL" id="CRZ24891.1"/>
    </source>
</evidence>
<dbReference type="EMBL" id="CAAKNF010000193">
    <property type="protein sequence ID" value="VIO93704.1"/>
    <property type="molecule type" value="Genomic_DNA"/>
</dbReference>
<accession>A0A0H5S8H4</accession>
<evidence type="ECO:0000313" key="2">
    <source>
        <dbReference type="EMBL" id="VIO93704.1"/>
    </source>
</evidence>
<dbReference type="GeneID" id="66057963"/>
<name>A0A0H5S8H4_BRUMA</name>
<reference evidence="2" key="3">
    <citation type="submission" date="2019-04" db="EMBL/GenBank/DDBJ databases">
        <authorList>
            <person name="Howe K."/>
            <person name="Paulini M."/>
            <person name="Williams G."/>
        </authorList>
    </citation>
    <scope>NUCLEOTIDE SEQUENCE [LARGE SCALE GENOMIC DNA]</scope>
    <source>
        <strain evidence="2">FR3</strain>
    </source>
</reference>
<dbReference type="EMBL" id="LN856992">
    <property type="protein sequence ID" value="CRZ24891.1"/>
    <property type="molecule type" value="Genomic_DNA"/>
</dbReference>
<reference evidence="1" key="2">
    <citation type="submission" date="2012-12" db="EMBL/GenBank/DDBJ databases">
        <authorList>
            <person name="Gao Y.W."/>
            <person name="Fan S.T."/>
            <person name="Sun H.T."/>
            <person name="Wang Z."/>
            <person name="Gao X.L."/>
            <person name="Li Y.G."/>
            <person name="Wang T.C."/>
            <person name="Zhang K."/>
            <person name="Xu W.W."/>
            <person name="Yu Z.J."/>
            <person name="Xia X.Z."/>
        </authorList>
    </citation>
    <scope>NUCLEOTIDE SEQUENCE</scope>
    <source>
        <strain evidence="1">FR3</strain>
    </source>
</reference>